<dbReference type="PANTHER" id="PTHR11748:SF111">
    <property type="entry name" value="D-LACTATE DEHYDROGENASE, MITOCHONDRIAL-RELATED"/>
    <property type="match status" value="1"/>
</dbReference>
<dbReference type="FunFam" id="3.30.70.2740:FF:000001">
    <property type="entry name" value="D-lactate dehydrogenase mitochondrial"/>
    <property type="match status" value="1"/>
</dbReference>
<dbReference type="InterPro" id="IPR016169">
    <property type="entry name" value="FAD-bd_PCMH_sub2"/>
</dbReference>
<name>A0A139A9Q2_GONPJ</name>
<dbReference type="GO" id="GO:0005739">
    <property type="term" value="C:mitochondrion"/>
    <property type="evidence" value="ECO:0007669"/>
    <property type="project" value="UniProtKB-SubCell"/>
</dbReference>
<dbReference type="EC" id="1.1.2.4" evidence="9"/>
<keyword evidence="13" id="KW-1185">Reference proteome</keyword>
<dbReference type="OMA" id="CHLSHSY"/>
<proteinExistence type="inferred from homology"/>
<evidence type="ECO:0000256" key="1">
    <source>
        <dbReference type="ARBA" id="ARBA00001974"/>
    </source>
</evidence>
<comment type="catalytic activity">
    <reaction evidence="10">
        <text>(R)-lactate + 2 Fe(III)-[cytochrome c] = 2 Fe(II)-[cytochrome c] + pyruvate + 2 H(+)</text>
        <dbReference type="Rhea" id="RHEA:13521"/>
        <dbReference type="Rhea" id="RHEA-COMP:10350"/>
        <dbReference type="Rhea" id="RHEA-COMP:14399"/>
        <dbReference type="ChEBI" id="CHEBI:15361"/>
        <dbReference type="ChEBI" id="CHEBI:15378"/>
        <dbReference type="ChEBI" id="CHEBI:16004"/>
        <dbReference type="ChEBI" id="CHEBI:29033"/>
        <dbReference type="ChEBI" id="CHEBI:29034"/>
        <dbReference type="EC" id="1.1.2.4"/>
    </reaction>
</comment>
<dbReference type="GO" id="GO:1903457">
    <property type="term" value="P:lactate catabolic process"/>
    <property type="evidence" value="ECO:0007669"/>
    <property type="project" value="TreeGrafter"/>
</dbReference>
<keyword evidence="6" id="KW-0809">Transit peptide</keyword>
<evidence type="ECO:0000256" key="9">
    <source>
        <dbReference type="ARBA" id="ARBA00038897"/>
    </source>
</evidence>
<evidence type="ECO:0000259" key="11">
    <source>
        <dbReference type="PROSITE" id="PS51387"/>
    </source>
</evidence>
<dbReference type="GO" id="GO:0071949">
    <property type="term" value="F:FAD binding"/>
    <property type="evidence" value="ECO:0007669"/>
    <property type="project" value="InterPro"/>
</dbReference>
<dbReference type="PROSITE" id="PS51387">
    <property type="entry name" value="FAD_PCMH"/>
    <property type="match status" value="1"/>
</dbReference>
<keyword evidence="4" id="KW-0285">Flavoprotein</keyword>
<dbReference type="OrthoDB" id="7786253at2759"/>
<sequence length="527" mass="56520">MPPAGAATYLHGKKDSKEDSFVAAPTLPEPGNYTELLTSLRSKLPDPSQVVTDPEALQRRSKDISVAESFAPHAVVYVESEAQVVLVVQECNRLKVPIVAYGAGTSIEGHVVPSPLGGIVLDLSRMDKLLELHKDDLSAVVEPGLSWTVLNIDLEPHGIFFAPDPAPGASVGGMCATSCSGTRAWRYGTMKENVLGLRVVLPSGKVVTTRRRPTKSSAGYDLTRLFIGSEGTLGIITQVTIRLRVIPENFAVAAVVFAGVLDAGVFVGKVVQSGMQLNRLELMDEDAVRAGNLMVPQSTLPEKTTVLVEFAGPNPIVDHQFSQIKAIADSIGPGVLRVHRATTAAETNAIWNVRRLQIYASPALRRKIDPNVDEKTDLEFSSTDVAVPISKLAEALVKAQELRAKYGLVAPIVAHAGDGNWHHGLATVRGNRAELERAHAFAGELARMAISMGGTCTGEHGVGKNKRKYLVEELGEEAVGVMRTIKRGLDPNNIMNPDHVIPPEDGSPEQQSIAEARIVLEGKKGKL</sequence>
<organism evidence="12 13">
    <name type="scientific">Gonapodya prolifera (strain JEL478)</name>
    <name type="common">Monoblepharis prolifera</name>
    <dbReference type="NCBI Taxonomy" id="1344416"/>
    <lineage>
        <taxon>Eukaryota</taxon>
        <taxon>Fungi</taxon>
        <taxon>Fungi incertae sedis</taxon>
        <taxon>Chytridiomycota</taxon>
        <taxon>Chytridiomycota incertae sedis</taxon>
        <taxon>Monoblepharidomycetes</taxon>
        <taxon>Monoblepharidales</taxon>
        <taxon>Gonapodyaceae</taxon>
        <taxon>Gonapodya</taxon>
    </lineage>
</organism>
<evidence type="ECO:0000256" key="10">
    <source>
        <dbReference type="ARBA" id="ARBA00051436"/>
    </source>
</evidence>
<dbReference type="EMBL" id="KQ965777">
    <property type="protein sequence ID" value="KXS13561.1"/>
    <property type="molecule type" value="Genomic_DNA"/>
</dbReference>
<dbReference type="GO" id="GO:0008720">
    <property type="term" value="F:D-lactate dehydrogenase (NAD+) activity"/>
    <property type="evidence" value="ECO:0007669"/>
    <property type="project" value="TreeGrafter"/>
</dbReference>
<dbReference type="InterPro" id="IPR016166">
    <property type="entry name" value="FAD-bd_PCMH"/>
</dbReference>
<reference evidence="12 13" key="1">
    <citation type="journal article" date="2015" name="Genome Biol. Evol.">
        <title>Phylogenomic analyses indicate that early fungi evolved digesting cell walls of algal ancestors of land plants.</title>
        <authorList>
            <person name="Chang Y."/>
            <person name="Wang S."/>
            <person name="Sekimoto S."/>
            <person name="Aerts A.L."/>
            <person name="Choi C."/>
            <person name="Clum A."/>
            <person name="LaButti K.M."/>
            <person name="Lindquist E.A."/>
            <person name="Yee Ngan C."/>
            <person name="Ohm R.A."/>
            <person name="Salamov A.A."/>
            <person name="Grigoriev I.V."/>
            <person name="Spatafora J.W."/>
            <person name="Berbee M.L."/>
        </authorList>
    </citation>
    <scope>NUCLEOTIDE SEQUENCE [LARGE SCALE GENOMIC DNA]</scope>
    <source>
        <strain evidence="12 13">JEL478</strain>
    </source>
</reference>
<evidence type="ECO:0000256" key="8">
    <source>
        <dbReference type="ARBA" id="ARBA00023128"/>
    </source>
</evidence>
<dbReference type="FunFam" id="1.10.45.10:FF:000001">
    <property type="entry name" value="D-lactate dehydrogenase mitochondrial"/>
    <property type="match status" value="1"/>
</dbReference>
<keyword evidence="8" id="KW-0496">Mitochondrion</keyword>
<dbReference type="Pfam" id="PF01565">
    <property type="entry name" value="FAD_binding_4"/>
    <property type="match status" value="1"/>
</dbReference>
<dbReference type="PANTHER" id="PTHR11748">
    <property type="entry name" value="D-LACTATE DEHYDROGENASE"/>
    <property type="match status" value="1"/>
</dbReference>
<dbReference type="SUPFAM" id="SSF56176">
    <property type="entry name" value="FAD-binding/transporter-associated domain-like"/>
    <property type="match status" value="1"/>
</dbReference>
<comment type="similarity">
    <text evidence="3">Belongs to the FAD-binding oxidoreductase/transferase type 4 family.</text>
</comment>
<feature type="domain" description="FAD-binding PCMH-type" evidence="11">
    <location>
        <begin position="68"/>
        <end position="246"/>
    </location>
</feature>
<dbReference type="Gene3D" id="1.10.45.10">
    <property type="entry name" value="Vanillyl-alcohol Oxidase, Chain A, domain 4"/>
    <property type="match status" value="1"/>
</dbReference>
<dbReference type="Pfam" id="PF02913">
    <property type="entry name" value="FAD-oxidase_C"/>
    <property type="match status" value="1"/>
</dbReference>
<dbReference type="InterPro" id="IPR016171">
    <property type="entry name" value="Vanillyl_alc_oxidase_C-sub2"/>
</dbReference>
<dbReference type="SUPFAM" id="SSF55103">
    <property type="entry name" value="FAD-linked oxidases, C-terminal domain"/>
    <property type="match status" value="1"/>
</dbReference>
<dbReference type="InterPro" id="IPR016164">
    <property type="entry name" value="FAD-linked_Oxase-like_C"/>
</dbReference>
<keyword evidence="7" id="KW-0560">Oxidoreductase</keyword>
<evidence type="ECO:0000256" key="5">
    <source>
        <dbReference type="ARBA" id="ARBA00022827"/>
    </source>
</evidence>
<evidence type="ECO:0000313" key="12">
    <source>
        <dbReference type="EMBL" id="KXS13561.1"/>
    </source>
</evidence>
<evidence type="ECO:0000256" key="6">
    <source>
        <dbReference type="ARBA" id="ARBA00022946"/>
    </source>
</evidence>
<dbReference type="AlphaFoldDB" id="A0A139A9Q2"/>
<comment type="cofactor">
    <cofactor evidence="1">
        <name>FAD</name>
        <dbReference type="ChEBI" id="CHEBI:57692"/>
    </cofactor>
</comment>
<evidence type="ECO:0000256" key="2">
    <source>
        <dbReference type="ARBA" id="ARBA00004173"/>
    </source>
</evidence>
<dbReference type="STRING" id="1344416.A0A139A9Q2"/>
<gene>
    <name evidence="12" type="ORF">M427DRAFT_113366</name>
</gene>
<evidence type="ECO:0000256" key="3">
    <source>
        <dbReference type="ARBA" id="ARBA00008000"/>
    </source>
</evidence>
<dbReference type="Gene3D" id="3.30.70.2740">
    <property type="match status" value="1"/>
</dbReference>
<dbReference type="Proteomes" id="UP000070544">
    <property type="component" value="Unassembled WGS sequence"/>
</dbReference>
<accession>A0A139A9Q2</accession>
<dbReference type="InterPro" id="IPR036318">
    <property type="entry name" value="FAD-bd_PCMH-like_sf"/>
</dbReference>
<evidence type="ECO:0000313" key="13">
    <source>
        <dbReference type="Proteomes" id="UP000070544"/>
    </source>
</evidence>
<keyword evidence="5" id="KW-0274">FAD</keyword>
<evidence type="ECO:0000256" key="7">
    <source>
        <dbReference type="ARBA" id="ARBA00023002"/>
    </source>
</evidence>
<evidence type="ECO:0000256" key="4">
    <source>
        <dbReference type="ARBA" id="ARBA00022630"/>
    </source>
</evidence>
<protein>
    <recommendedName>
        <fullName evidence="9">D-lactate dehydrogenase (cytochrome)</fullName>
        <ecNumber evidence="9">1.1.2.4</ecNumber>
    </recommendedName>
</protein>
<comment type="subcellular location">
    <subcellularLocation>
        <location evidence="2">Mitochondrion</location>
    </subcellularLocation>
</comment>
<dbReference type="GO" id="GO:0004458">
    <property type="term" value="F:D-lactate dehydrogenase (cytochrome) activity"/>
    <property type="evidence" value="ECO:0007669"/>
    <property type="project" value="UniProtKB-EC"/>
</dbReference>
<dbReference type="InterPro" id="IPR006094">
    <property type="entry name" value="Oxid_FAD_bind_N"/>
</dbReference>
<dbReference type="Gene3D" id="3.30.465.10">
    <property type="match status" value="1"/>
</dbReference>
<dbReference type="InterPro" id="IPR004113">
    <property type="entry name" value="FAD-bd_oxidored_4_C"/>
</dbReference>